<name>A0ABQ9V8V2_SAGOE</name>
<evidence type="ECO:0000313" key="3">
    <source>
        <dbReference type="Proteomes" id="UP001266305"/>
    </source>
</evidence>
<dbReference type="EMBL" id="JASSZA010000007">
    <property type="protein sequence ID" value="KAK2105657.1"/>
    <property type="molecule type" value="Genomic_DNA"/>
</dbReference>
<evidence type="ECO:0000313" key="2">
    <source>
        <dbReference type="EMBL" id="KAK2105657.1"/>
    </source>
</evidence>
<evidence type="ECO:0000256" key="1">
    <source>
        <dbReference type="SAM" id="MobiDB-lite"/>
    </source>
</evidence>
<feature type="region of interest" description="Disordered" evidence="1">
    <location>
        <begin position="68"/>
        <end position="147"/>
    </location>
</feature>
<feature type="non-terminal residue" evidence="2">
    <location>
        <position position="1"/>
    </location>
</feature>
<comment type="caution">
    <text evidence="2">The sequence shown here is derived from an EMBL/GenBank/DDBJ whole genome shotgun (WGS) entry which is preliminary data.</text>
</comment>
<proteinExistence type="predicted"/>
<gene>
    <name evidence="2" type="ORF">P7K49_015171</name>
</gene>
<organism evidence="2 3">
    <name type="scientific">Saguinus oedipus</name>
    <name type="common">Cotton-top tamarin</name>
    <name type="synonym">Oedipomidas oedipus</name>
    <dbReference type="NCBI Taxonomy" id="9490"/>
    <lineage>
        <taxon>Eukaryota</taxon>
        <taxon>Metazoa</taxon>
        <taxon>Chordata</taxon>
        <taxon>Craniata</taxon>
        <taxon>Vertebrata</taxon>
        <taxon>Euteleostomi</taxon>
        <taxon>Mammalia</taxon>
        <taxon>Eutheria</taxon>
        <taxon>Euarchontoglires</taxon>
        <taxon>Primates</taxon>
        <taxon>Haplorrhini</taxon>
        <taxon>Platyrrhini</taxon>
        <taxon>Cebidae</taxon>
        <taxon>Callitrichinae</taxon>
        <taxon>Saguinus</taxon>
    </lineage>
</organism>
<sequence>GAGLRWGELAARETAGSGRLRLQLSADFPRTPQSVIRWSRKRWAVGQWEGVPLADVLRVFRLLGARRQAGPQNRPRAVSCDPRWGSGLKPGGTRRDPDVQGSPHVARRLFPGPPNPSAKGFPSVEKGGRHLRDLTVPQACPRGNKSL</sequence>
<reference evidence="2 3" key="1">
    <citation type="submission" date="2023-05" db="EMBL/GenBank/DDBJ databases">
        <title>B98-5 Cell Line De Novo Hybrid Assembly: An Optical Mapping Approach.</title>
        <authorList>
            <person name="Kananen K."/>
            <person name="Auerbach J.A."/>
            <person name="Kautto E."/>
            <person name="Blachly J.S."/>
        </authorList>
    </citation>
    <scope>NUCLEOTIDE SEQUENCE [LARGE SCALE GENOMIC DNA]</scope>
    <source>
        <strain evidence="2">B95-8</strain>
        <tissue evidence="2">Cell line</tissue>
    </source>
</reference>
<dbReference type="Proteomes" id="UP001266305">
    <property type="component" value="Unassembled WGS sequence"/>
</dbReference>
<protein>
    <submittedName>
        <fullName evidence="2">Uncharacterized protein</fullName>
    </submittedName>
</protein>
<accession>A0ABQ9V8V2</accession>
<keyword evidence="3" id="KW-1185">Reference proteome</keyword>